<reference evidence="16" key="2">
    <citation type="submission" date="2025-08" db="UniProtKB">
        <authorList>
            <consortium name="RefSeq"/>
        </authorList>
    </citation>
    <scope>IDENTIFICATION</scope>
    <source>
        <tissue evidence="16">Leaf</tissue>
    </source>
</reference>
<dbReference type="GeneID" id="116200614"/>
<keyword evidence="6" id="KW-0812">Transmembrane</keyword>
<evidence type="ECO:0000313" key="15">
    <source>
        <dbReference type="Proteomes" id="UP000515151"/>
    </source>
</evidence>
<keyword evidence="9" id="KW-0472">Membrane</keyword>
<protein>
    <recommendedName>
        <fullName evidence="13">O-fucosyltransferase family protein</fullName>
    </recommendedName>
</protein>
<accession>A0A6P8CTX8</accession>
<keyword evidence="5" id="KW-0808">Transferase</keyword>
<gene>
    <name evidence="16" type="primary">LOC116200614</name>
</gene>
<dbReference type="PANTHER" id="PTHR31741">
    <property type="entry name" value="OS02G0726500 PROTEIN-RELATED"/>
    <property type="match status" value="1"/>
</dbReference>
<dbReference type="GO" id="GO:0006004">
    <property type="term" value="P:fucose metabolic process"/>
    <property type="evidence" value="ECO:0007669"/>
    <property type="project" value="UniProtKB-KW"/>
</dbReference>
<evidence type="ECO:0000256" key="8">
    <source>
        <dbReference type="ARBA" id="ARBA00022989"/>
    </source>
</evidence>
<evidence type="ECO:0000256" key="3">
    <source>
        <dbReference type="ARBA" id="ARBA00007737"/>
    </source>
</evidence>
<sequence>MTRLAWARLFVAGAAAAVTMWVCAMSIGTWGETASNPRVVNWSSSISTSPLPATRGSGIRIHSSSQPKVAATALTLHEYERHGFLMVSANEGLNQMRAGVLPRMQKYKVLHFQKTDTRLANNGRPESVQKLRCQVNYGALRFAAPIDELWKKIVGFLRQKGPFLALHLRYEMFMLAFYEAQGLNDDNYSIPWWKVKEIDWVKKRTAGQCPLTPGEAALTQPAVGIDRNTRIYVAAGEMYVGERRMASLKAAFPNLVKKETGLEASYLMPFRKHSNMMAVIDYYVSLESDLSVPTDSRNMAQVLQGHRRLLGYKLTILLDRMLLITLIDQYMNGTLNWDEFALLVKTAYADHMGKPAKRMEIPAKPNEEDYFYANPHECSSPG</sequence>
<evidence type="ECO:0000256" key="4">
    <source>
        <dbReference type="ARBA" id="ARBA00022676"/>
    </source>
</evidence>
<dbReference type="AlphaFoldDB" id="A0A6P8CTX8"/>
<evidence type="ECO:0000313" key="16">
    <source>
        <dbReference type="RefSeq" id="XP_031387305.1"/>
    </source>
</evidence>
<keyword evidence="7" id="KW-0735">Signal-anchor</keyword>
<comment type="similarity">
    <text evidence="3">Belongs to the glycosyltransferase GT106 family.</text>
</comment>
<name>A0A6P8CTX8_PUNGR</name>
<keyword evidence="15" id="KW-1185">Reference proteome</keyword>
<keyword evidence="11" id="KW-0294">Fucose metabolism</keyword>
<comment type="pathway">
    <text evidence="2">Glycan metabolism.</text>
</comment>
<keyword evidence="10" id="KW-0325">Glycoprotein</keyword>
<evidence type="ECO:0000256" key="11">
    <source>
        <dbReference type="ARBA" id="ARBA00023253"/>
    </source>
</evidence>
<reference evidence="15" key="1">
    <citation type="journal article" date="2020" name="Plant Biotechnol. J.">
        <title>The pomegranate (Punica granatum L.) draft genome dissects genetic divergence between soft- and hard-seeded cultivars.</title>
        <authorList>
            <person name="Luo X."/>
            <person name="Li H."/>
            <person name="Wu Z."/>
            <person name="Yao W."/>
            <person name="Zhao P."/>
            <person name="Cao D."/>
            <person name="Yu H."/>
            <person name="Li K."/>
            <person name="Poudel K."/>
            <person name="Zhao D."/>
            <person name="Zhang F."/>
            <person name="Xia X."/>
            <person name="Chen L."/>
            <person name="Wang Q."/>
            <person name="Jing D."/>
            <person name="Cao S."/>
        </authorList>
    </citation>
    <scope>NUCLEOTIDE SEQUENCE [LARGE SCALE GENOMIC DNA]</scope>
    <source>
        <strain evidence="15">cv. Tunisia</strain>
    </source>
</reference>
<feature type="signal peptide" evidence="14">
    <location>
        <begin position="1"/>
        <end position="16"/>
    </location>
</feature>
<dbReference type="GO" id="GO:0005737">
    <property type="term" value="C:cytoplasm"/>
    <property type="evidence" value="ECO:0007669"/>
    <property type="project" value="TreeGrafter"/>
</dbReference>
<organism evidence="15 16">
    <name type="scientific">Punica granatum</name>
    <name type="common">Pomegranate</name>
    <dbReference type="NCBI Taxonomy" id="22663"/>
    <lineage>
        <taxon>Eukaryota</taxon>
        <taxon>Viridiplantae</taxon>
        <taxon>Streptophyta</taxon>
        <taxon>Embryophyta</taxon>
        <taxon>Tracheophyta</taxon>
        <taxon>Spermatophyta</taxon>
        <taxon>Magnoliopsida</taxon>
        <taxon>eudicotyledons</taxon>
        <taxon>Gunneridae</taxon>
        <taxon>Pentapetalae</taxon>
        <taxon>rosids</taxon>
        <taxon>malvids</taxon>
        <taxon>Myrtales</taxon>
        <taxon>Lythraceae</taxon>
        <taxon>Punica</taxon>
    </lineage>
</organism>
<evidence type="ECO:0000256" key="14">
    <source>
        <dbReference type="SAM" id="SignalP"/>
    </source>
</evidence>
<evidence type="ECO:0000256" key="10">
    <source>
        <dbReference type="ARBA" id="ARBA00023180"/>
    </source>
</evidence>
<evidence type="ECO:0000256" key="13">
    <source>
        <dbReference type="ARBA" id="ARBA00030350"/>
    </source>
</evidence>
<dbReference type="InterPro" id="IPR024709">
    <property type="entry name" value="FucosylTrfase_pln"/>
</dbReference>
<dbReference type="GO" id="GO:0016020">
    <property type="term" value="C:membrane"/>
    <property type="evidence" value="ECO:0007669"/>
    <property type="project" value="UniProtKB-SubCell"/>
</dbReference>
<evidence type="ECO:0000256" key="2">
    <source>
        <dbReference type="ARBA" id="ARBA00004881"/>
    </source>
</evidence>
<dbReference type="GO" id="GO:0016757">
    <property type="term" value="F:glycosyltransferase activity"/>
    <property type="evidence" value="ECO:0007669"/>
    <property type="project" value="UniProtKB-KW"/>
</dbReference>
<dbReference type="PIRSF" id="PIRSF009360">
    <property type="entry name" value="UCP009360"/>
    <property type="match status" value="1"/>
</dbReference>
<evidence type="ECO:0000256" key="9">
    <source>
        <dbReference type="ARBA" id="ARBA00023136"/>
    </source>
</evidence>
<dbReference type="InterPro" id="IPR019378">
    <property type="entry name" value="GDP-Fuc_O-FucTrfase"/>
</dbReference>
<dbReference type="Proteomes" id="UP000515151">
    <property type="component" value="Chromosome 3"/>
</dbReference>
<dbReference type="Pfam" id="PF10250">
    <property type="entry name" value="O-FucT"/>
    <property type="match status" value="1"/>
</dbReference>
<keyword evidence="14" id="KW-0732">Signal</keyword>
<keyword evidence="12" id="KW-0119">Carbohydrate metabolism</keyword>
<evidence type="ECO:0000256" key="6">
    <source>
        <dbReference type="ARBA" id="ARBA00022692"/>
    </source>
</evidence>
<evidence type="ECO:0000256" key="1">
    <source>
        <dbReference type="ARBA" id="ARBA00004606"/>
    </source>
</evidence>
<keyword evidence="8" id="KW-1133">Transmembrane helix</keyword>
<proteinExistence type="inferred from homology"/>
<comment type="subcellular location">
    <subcellularLocation>
        <location evidence="1">Membrane</location>
        <topology evidence="1">Single-pass type II membrane protein</topology>
    </subcellularLocation>
</comment>
<keyword evidence="4" id="KW-0328">Glycosyltransferase</keyword>
<evidence type="ECO:0000256" key="12">
    <source>
        <dbReference type="ARBA" id="ARBA00023277"/>
    </source>
</evidence>
<evidence type="ECO:0000256" key="7">
    <source>
        <dbReference type="ARBA" id="ARBA00022968"/>
    </source>
</evidence>
<dbReference type="OrthoDB" id="1874781at2759"/>
<feature type="chain" id="PRO_5028025982" description="O-fucosyltransferase family protein" evidence="14">
    <location>
        <begin position="17"/>
        <end position="382"/>
    </location>
</feature>
<evidence type="ECO:0000256" key="5">
    <source>
        <dbReference type="ARBA" id="ARBA00022679"/>
    </source>
</evidence>
<dbReference type="RefSeq" id="XP_031387305.1">
    <property type="nucleotide sequence ID" value="XM_031531445.1"/>
</dbReference>
<dbReference type="PANTHER" id="PTHR31741:SF45">
    <property type="entry name" value="O-FUCOSYLTRANSFERASE FAMILY PROTEIN"/>
    <property type="match status" value="1"/>
</dbReference>